<organism evidence="12 13">
    <name type="scientific">Massariosphaeria phaeospora</name>
    <dbReference type="NCBI Taxonomy" id="100035"/>
    <lineage>
        <taxon>Eukaryota</taxon>
        <taxon>Fungi</taxon>
        <taxon>Dikarya</taxon>
        <taxon>Ascomycota</taxon>
        <taxon>Pezizomycotina</taxon>
        <taxon>Dothideomycetes</taxon>
        <taxon>Pleosporomycetidae</taxon>
        <taxon>Pleosporales</taxon>
        <taxon>Pleosporales incertae sedis</taxon>
        <taxon>Massariosphaeria</taxon>
    </lineage>
</organism>
<keyword evidence="7" id="KW-0378">Hydrolase</keyword>
<dbReference type="EMBL" id="JAADJZ010000005">
    <property type="protein sequence ID" value="KAF2874701.1"/>
    <property type="molecule type" value="Genomic_DNA"/>
</dbReference>
<evidence type="ECO:0000256" key="1">
    <source>
        <dbReference type="ARBA" id="ARBA00001936"/>
    </source>
</evidence>
<dbReference type="GO" id="GO:0003697">
    <property type="term" value="F:single-stranded DNA binding"/>
    <property type="evidence" value="ECO:0007669"/>
    <property type="project" value="TreeGrafter"/>
</dbReference>
<dbReference type="OrthoDB" id="9975959at2759"/>
<keyword evidence="4" id="KW-0540">Nuclease</keyword>
<feature type="compositionally biased region" description="Pro residues" evidence="11">
    <location>
        <begin position="41"/>
        <end position="50"/>
    </location>
</feature>
<dbReference type="InterPro" id="IPR036691">
    <property type="entry name" value="Endo/exonu/phosph_ase_sf"/>
</dbReference>
<dbReference type="GO" id="GO:0005634">
    <property type="term" value="C:nucleus"/>
    <property type="evidence" value="ECO:0007669"/>
    <property type="project" value="UniProtKB-SubCell"/>
</dbReference>
<comment type="subcellular location">
    <subcellularLocation>
        <location evidence="3">Nucleus</location>
    </subcellularLocation>
</comment>
<dbReference type="GO" id="GO:0070260">
    <property type="term" value="F:5'-tyrosyl-DNA phosphodiesterase activity"/>
    <property type="evidence" value="ECO:0007669"/>
    <property type="project" value="TreeGrafter"/>
</dbReference>
<evidence type="ECO:0000256" key="5">
    <source>
        <dbReference type="ARBA" id="ARBA00022723"/>
    </source>
</evidence>
<dbReference type="AlphaFoldDB" id="A0A7C8ME36"/>
<reference evidence="12 13" key="1">
    <citation type="submission" date="2020-01" db="EMBL/GenBank/DDBJ databases">
        <authorList>
            <consortium name="DOE Joint Genome Institute"/>
            <person name="Haridas S."/>
            <person name="Albert R."/>
            <person name="Binder M."/>
            <person name="Bloem J."/>
            <person name="Labutti K."/>
            <person name="Salamov A."/>
            <person name="Andreopoulos B."/>
            <person name="Baker S.E."/>
            <person name="Barry K."/>
            <person name="Bills G."/>
            <person name="Bluhm B.H."/>
            <person name="Cannon C."/>
            <person name="Castanera R."/>
            <person name="Culley D.E."/>
            <person name="Daum C."/>
            <person name="Ezra D."/>
            <person name="Gonzalez J.B."/>
            <person name="Henrissat B."/>
            <person name="Kuo A."/>
            <person name="Liang C."/>
            <person name="Lipzen A."/>
            <person name="Lutzoni F."/>
            <person name="Magnuson J."/>
            <person name="Mondo S."/>
            <person name="Nolan M."/>
            <person name="Ohm R."/>
            <person name="Pangilinan J."/>
            <person name="Park H.-J.H."/>
            <person name="Ramirez L."/>
            <person name="Alfaro M."/>
            <person name="Sun H."/>
            <person name="Tritt A."/>
            <person name="Yoshinaga Y."/>
            <person name="Zwiers L.-H.L."/>
            <person name="Turgeon B.G."/>
            <person name="Goodwin S.B."/>
            <person name="Spatafora J.W."/>
            <person name="Crous P.W."/>
            <person name="Grigoriev I.V."/>
        </authorList>
    </citation>
    <scope>NUCLEOTIDE SEQUENCE [LARGE SCALE GENOMIC DNA]</scope>
    <source>
        <strain evidence="12 13">CBS 611.86</strain>
    </source>
</reference>
<evidence type="ECO:0000256" key="11">
    <source>
        <dbReference type="SAM" id="MobiDB-lite"/>
    </source>
</evidence>
<dbReference type="PANTHER" id="PTHR15822:SF4">
    <property type="entry name" value="TYROSYL-DNA PHOSPHODIESTERASE 2"/>
    <property type="match status" value="1"/>
</dbReference>
<dbReference type="GO" id="GO:0005737">
    <property type="term" value="C:cytoplasm"/>
    <property type="evidence" value="ECO:0007669"/>
    <property type="project" value="TreeGrafter"/>
</dbReference>
<keyword evidence="12" id="KW-0255">Endonuclease</keyword>
<evidence type="ECO:0000256" key="4">
    <source>
        <dbReference type="ARBA" id="ARBA00022722"/>
    </source>
</evidence>
<dbReference type="PANTHER" id="PTHR15822">
    <property type="entry name" value="TRAF AND TNF RECEPTOR-ASSOCIATED PROTEIN"/>
    <property type="match status" value="1"/>
</dbReference>
<sequence length="347" mass="38204">MAFKPMMVSKSMMPSLLKKQLAYTPSPQPFETFDGGSWRPSQPPASPGPRAPLTSIRVITWNITYCAMYPRARMAAALAYLRALVNSIPSYCAIIIHLQEMMEAHPDPEGDIDHCANDLSQFRNAAWVRRSFNLAGFDNSEWDSRYGVVSLVDRRLSIARVSRLRFVSEFERDALFVDVRLASSPGAILRLCNVHLDSSYGIVRPIQWAALAKHLQDTSAGIVASILAGDCNATKPRDVRAPQEHGFKDAYLEDGGKEGDEDGATWGFQSGVASKTRGPMRLDKVVSWGKVDGRGMEKVGVGIKIQDKKIAKEMEANGELTFVTDHYGVMAEFFVEQGLDTGAADAV</sequence>
<keyword evidence="13" id="KW-1185">Reference proteome</keyword>
<dbReference type="Proteomes" id="UP000481861">
    <property type="component" value="Unassembled WGS sequence"/>
</dbReference>
<evidence type="ECO:0000256" key="3">
    <source>
        <dbReference type="ARBA" id="ARBA00004123"/>
    </source>
</evidence>
<name>A0A7C8ME36_9PLEO</name>
<evidence type="ECO:0000313" key="12">
    <source>
        <dbReference type="EMBL" id="KAF2874701.1"/>
    </source>
</evidence>
<comment type="cofactor">
    <cofactor evidence="1">
        <name>Mn(2+)</name>
        <dbReference type="ChEBI" id="CHEBI:29035"/>
    </cofactor>
</comment>
<evidence type="ECO:0000256" key="10">
    <source>
        <dbReference type="ARBA" id="ARBA00023242"/>
    </source>
</evidence>
<keyword evidence="8" id="KW-0460">Magnesium</keyword>
<dbReference type="SUPFAM" id="SSF56219">
    <property type="entry name" value="DNase I-like"/>
    <property type="match status" value="1"/>
</dbReference>
<gene>
    <name evidence="12" type="ORF">BDV95DRAFT_591499</name>
</gene>
<protein>
    <submittedName>
        <fullName evidence="12">Endonuclease/exonuclease/phosphatase</fullName>
    </submittedName>
</protein>
<evidence type="ECO:0000256" key="7">
    <source>
        <dbReference type="ARBA" id="ARBA00022801"/>
    </source>
</evidence>
<evidence type="ECO:0000256" key="2">
    <source>
        <dbReference type="ARBA" id="ARBA00001946"/>
    </source>
</evidence>
<keyword evidence="10" id="KW-0539">Nucleus</keyword>
<comment type="caution">
    <text evidence="12">The sequence shown here is derived from an EMBL/GenBank/DDBJ whole genome shotgun (WGS) entry which is preliminary data.</text>
</comment>
<dbReference type="InterPro" id="IPR051547">
    <property type="entry name" value="TDP2-like"/>
</dbReference>
<proteinExistence type="predicted"/>
<dbReference type="GO" id="GO:0046872">
    <property type="term" value="F:metal ion binding"/>
    <property type="evidence" value="ECO:0007669"/>
    <property type="project" value="UniProtKB-KW"/>
</dbReference>
<feature type="region of interest" description="Disordered" evidence="11">
    <location>
        <begin position="32"/>
        <end position="51"/>
    </location>
</feature>
<dbReference type="GO" id="GO:0006302">
    <property type="term" value="P:double-strand break repair"/>
    <property type="evidence" value="ECO:0007669"/>
    <property type="project" value="TreeGrafter"/>
</dbReference>
<keyword evidence="6" id="KW-0227">DNA damage</keyword>
<evidence type="ECO:0000313" key="13">
    <source>
        <dbReference type="Proteomes" id="UP000481861"/>
    </source>
</evidence>
<dbReference type="Gene3D" id="3.60.10.10">
    <property type="entry name" value="Endonuclease/exonuclease/phosphatase"/>
    <property type="match status" value="1"/>
</dbReference>
<accession>A0A7C8ME36</accession>
<keyword evidence="12" id="KW-0269">Exonuclease</keyword>
<dbReference type="GO" id="GO:0004519">
    <property type="term" value="F:endonuclease activity"/>
    <property type="evidence" value="ECO:0007669"/>
    <property type="project" value="UniProtKB-KW"/>
</dbReference>
<evidence type="ECO:0000256" key="9">
    <source>
        <dbReference type="ARBA" id="ARBA00023204"/>
    </source>
</evidence>
<evidence type="ECO:0000256" key="8">
    <source>
        <dbReference type="ARBA" id="ARBA00022842"/>
    </source>
</evidence>
<dbReference type="GO" id="GO:0004527">
    <property type="term" value="F:exonuclease activity"/>
    <property type="evidence" value="ECO:0007669"/>
    <property type="project" value="UniProtKB-KW"/>
</dbReference>
<keyword evidence="5" id="KW-0479">Metal-binding</keyword>
<keyword evidence="9" id="KW-0234">DNA repair</keyword>
<comment type="cofactor">
    <cofactor evidence="2">
        <name>Mg(2+)</name>
        <dbReference type="ChEBI" id="CHEBI:18420"/>
    </cofactor>
</comment>
<evidence type="ECO:0000256" key="6">
    <source>
        <dbReference type="ARBA" id="ARBA00022763"/>
    </source>
</evidence>